<feature type="transmembrane region" description="Helical" evidence="2">
    <location>
        <begin position="421"/>
        <end position="440"/>
    </location>
</feature>
<organism evidence="3 4">
    <name type="scientific">Longibacter salinarum</name>
    <dbReference type="NCBI Taxonomy" id="1850348"/>
    <lineage>
        <taxon>Bacteria</taxon>
        <taxon>Pseudomonadati</taxon>
        <taxon>Rhodothermota</taxon>
        <taxon>Rhodothermia</taxon>
        <taxon>Rhodothermales</taxon>
        <taxon>Salisaetaceae</taxon>
        <taxon>Longibacter</taxon>
    </lineage>
</organism>
<reference evidence="3 4" key="1">
    <citation type="submission" date="2017-10" db="EMBL/GenBank/DDBJ databases">
        <title>Draft genome of Longibacter Salinarum.</title>
        <authorList>
            <person name="Goh K.M."/>
            <person name="Shamsir M.S."/>
            <person name="Lim S.W."/>
        </authorList>
    </citation>
    <scope>NUCLEOTIDE SEQUENCE [LARGE SCALE GENOMIC DNA]</scope>
    <source>
        <strain evidence="3 4">KCTC 52045</strain>
    </source>
</reference>
<evidence type="ECO:0000313" key="3">
    <source>
        <dbReference type="EMBL" id="PEN13198.1"/>
    </source>
</evidence>
<keyword evidence="2" id="KW-0472">Membrane</keyword>
<feature type="region of interest" description="Disordered" evidence="1">
    <location>
        <begin position="1"/>
        <end position="157"/>
    </location>
</feature>
<evidence type="ECO:0000313" key="4">
    <source>
        <dbReference type="Proteomes" id="UP000220102"/>
    </source>
</evidence>
<dbReference type="Pfam" id="PF12412">
    <property type="entry name" value="DUF3667"/>
    <property type="match status" value="1"/>
</dbReference>
<sequence length="539" mass="58661">MSSTDSSSSTPDAGKQADTPRPDAHEEPTGDNTSGDGSMDENISTLEPARDATSSDFAPDSLARRLEAIGERQVRADAEPKLESSIAGSDATSDADPDEVTPAPEHSDPEPADAEPTAFEDASSDDEAMADTTDTENIDVEDTETDTPAPLGETPPRKQCANCDTPLVGPYCANCGQRAAERIVPLHEMTQEWVEDLFEFDLRIFRTLPTFFFKPGRLTKEYVQGKRVRYVRPLRLYLVASFILFSVLAFSDLATIDTEESEAAVPDSAATAALQQSGATLDSLANAAPAASTNDSVYTRLQSIRETINNRDPDAPLDTAALLGSLRDLENVGQLSETDQANIDHLTQAAVARAMTAETQTNGGSKGNGRSALAHQVADNINISLFDDPQRDAEAEAFVKKRLVQTIEDPNVFMRGMVDRAPYVMFLLLPIFALLLKLLYARRGKLYVQHLIFALHFHALAFLVFAAATGFLITDSATLHTIGGWFLLLPFVYLFIAMHHVYEQGWLKTGIKVTLLLGIYNTFIAIAMVVLAIANFLLL</sequence>
<feature type="compositionally biased region" description="Low complexity" evidence="1">
    <location>
        <begin position="1"/>
        <end position="10"/>
    </location>
</feature>
<feature type="transmembrane region" description="Helical" evidence="2">
    <location>
        <begin position="514"/>
        <end position="538"/>
    </location>
</feature>
<evidence type="ECO:0000256" key="2">
    <source>
        <dbReference type="SAM" id="Phobius"/>
    </source>
</evidence>
<gene>
    <name evidence="3" type="ORF">CRI94_11185</name>
</gene>
<proteinExistence type="predicted"/>
<dbReference type="AlphaFoldDB" id="A0A2A8CXU2"/>
<name>A0A2A8CXU2_9BACT</name>
<dbReference type="RefSeq" id="WP_098075790.1">
    <property type="nucleotide sequence ID" value="NZ_PDEQ01000005.1"/>
</dbReference>
<dbReference type="OrthoDB" id="675873at2"/>
<dbReference type="InterPro" id="IPR022134">
    <property type="entry name" value="DUF3667"/>
</dbReference>
<feature type="compositionally biased region" description="Basic and acidic residues" evidence="1">
    <location>
        <begin position="62"/>
        <end position="82"/>
    </location>
</feature>
<feature type="transmembrane region" description="Helical" evidence="2">
    <location>
        <begin position="452"/>
        <end position="473"/>
    </location>
</feature>
<keyword evidence="2" id="KW-1133">Transmembrane helix</keyword>
<keyword evidence="4" id="KW-1185">Reference proteome</keyword>
<dbReference type="Proteomes" id="UP000220102">
    <property type="component" value="Unassembled WGS sequence"/>
</dbReference>
<feature type="transmembrane region" description="Helical" evidence="2">
    <location>
        <begin position="485"/>
        <end position="502"/>
    </location>
</feature>
<feature type="compositionally biased region" description="Basic and acidic residues" evidence="1">
    <location>
        <begin position="18"/>
        <end position="28"/>
    </location>
</feature>
<evidence type="ECO:0000256" key="1">
    <source>
        <dbReference type="SAM" id="MobiDB-lite"/>
    </source>
</evidence>
<protein>
    <recommendedName>
        <fullName evidence="5">DUF3667 domain-containing protein</fullName>
    </recommendedName>
</protein>
<evidence type="ECO:0008006" key="5">
    <source>
        <dbReference type="Google" id="ProtNLM"/>
    </source>
</evidence>
<feature type="compositionally biased region" description="Polar residues" evidence="1">
    <location>
        <begin position="30"/>
        <end position="45"/>
    </location>
</feature>
<comment type="caution">
    <text evidence="3">The sequence shown here is derived from an EMBL/GenBank/DDBJ whole genome shotgun (WGS) entry which is preliminary data.</text>
</comment>
<accession>A0A2A8CXU2</accession>
<feature type="compositionally biased region" description="Acidic residues" evidence="1">
    <location>
        <begin position="122"/>
        <end position="145"/>
    </location>
</feature>
<keyword evidence="2" id="KW-0812">Transmembrane</keyword>
<dbReference type="EMBL" id="PDEQ01000005">
    <property type="protein sequence ID" value="PEN13198.1"/>
    <property type="molecule type" value="Genomic_DNA"/>
</dbReference>